<evidence type="ECO:0000259" key="8">
    <source>
        <dbReference type="Pfam" id="PF20684"/>
    </source>
</evidence>
<feature type="transmembrane region" description="Helical" evidence="7">
    <location>
        <begin position="248"/>
        <end position="268"/>
    </location>
</feature>
<evidence type="ECO:0000313" key="9">
    <source>
        <dbReference type="EMBL" id="KEQ95835.1"/>
    </source>
</evidence>
<dbReference type="Proteomes" id="UP000030641">
    <property type="component" value="Unassembled WGS sequence"/>
</dbReference>
<dbReference type="InterPro" id="IPR052337">
    <property type="entry name" value="SAT4-like"/>
</dbReference>
<dbReference type="EMBL" id="KL584758">
    <property type="protein sequence ID" value="KEQ95835.1"/>
    <property type="molecule type" value="Genomic_DNA"/>
</dbReference>
<keyword evidence="2 7" id="KW-0812">Transmembrane</keyword>
<dbReference type="InParanoid" id="A0A074YDK2"/>
<dbReference type="PANTHER" id="PTHR33048">
    <property type="entry name" value="PTH11-LIKE INTEGRAL MEMBRANE PROTEIN (AFU_ORTHOLOGUE AFUA_5G11245)"/>
    <property type="match status" value="1"/>
</dbReference>
<dbReference type="GO" id="GO:0016020">
    <property type="term" value="C:membrane"/>
    <property type="evidence" value="ECO:0007669"/>
    <property type="project" value="UniProtKB-SubCell"/>
</dbReference>
<name>A0A074YDK2_AURSE</name>
<comment type="similarity">
    <text evidence="5">Belongs to the SAT4 family.</text>
</comment>
<reference evidence="9 10" key="1">
    <citation type="journal article" date="2014" name="BMC Genomics">
        <title>Genome sequencing of four Aureobasidium pullulans varieties: biotechnological potential, stress tolerance, and description of new species.</title>
        <authorList>
            <person name="Gostin Ar C."/>
            <person name="Ohm R.A."/>
            <person name="Kogej T."/>
            <person name="Sonjak S."/>
            <person name="Turk M."/>
            <person name="Zajc J."/>
            <person name="Zalar P."/>
            <person name="Grube M."/>
            <person name="Sun H."/>
            <person name="Han J."/>
            <person name="Sharma A."/>
            <person name="Chiniquy J."/>
            <person name="Ngan C.Y."/>
            <person name="Lipzen A."/>
            <person name="Barry K."/>
            <person name="Grigoriev I.V."/>
            <person name="Gunde-Cimerman N."/>
        </authorList>
    </citation>
    <scope>NUCLEOTIDE SEQUENCE [LARGE SCALE GENOMIC DNA]</scope>
    <source>
        <strain evidence="9 10">EXF-2481</strain>
    </source>
</reference>
<dbReference type="OrthoDB" id="4682787at2759"/>
<feature type="transmembrane region" description="Helical" evidence="7">
    <location>
        <begin position="371"/>
        <end position="392"/>
    </location>
</feature>
<feature type="transmembrane region" description="Helical" evidence="7">
    <location>
        <begin position="444"/>
        <end position="466"/>
    </location>
</feature>
<feature type="region of interest" description="Disordered" evidence="6">
    <location>
        <begin position="1"/>
        <end position="38"/>
    </location>
</feature>
<feature type="transmembrane region" description="Helical" evidence="7">
    <location>
        <begin position="321"/>
        <end position="343"/>
    </location>
</feature>
<feature type="transmembrane region" description="Helical" evidence="7">
    <location>
        <begin position="217"/>
        <end position="236"/>
    </location>
</feature>
<dbReference type="HOGENOM" id="CLU_474841_0_0_1"/>
<organism evidence="9 10">
    <name type="scientific">Aureobasidium subglaciale (strain EXF-2481)</name>
    <name type="common">Aureobasidium pullulans var. subglaciale</name>
    <dbReference type="NCBI Taxonomy" id="1043005"/>
    <lineage>
        <taxon>Eukaryota</taxon>
        <taxon>Fungi</taxon>
        <taxon>Dikarya</taxon>
        <taxon>Ascomycota</taxon>
        <taxon>Pezizomycotina</taxon>
        <taxon>Dothideomycetes</taxon>
        <taxon>Dothideomycetidae</taxon>
        <taxon>Dothideales</taxon>
        <taxon>Saccotheciaceae</taxon>
        <taxon>Aureobasidium</taxon>
    </lineage>
</organism>
<feature type="transmembrane region" description="Helical" evidence="7">
    <location>
        <begin position="293"/>
        <end position="314"/>
    </location>
</feature>
<evidence type="ECO:0000256" key="5">
    <source>
        <dbReference type="ARBA" id="ARBA00038359"/>
    </source>
</evidence>
<evidence type="ECO:0000256" key="7">
    <source>
        <dbReference type="SAM" id="Phobius"/>
    </source>
</evidence>
<evidence type="ECO:0000256" key="1">
    <source>
        <dbReference type="ARBA" id="ARBA00004141"/>
    </source>
</evidence>
<accession>A0A074YDK2</accession>
<dbReference type="GeneID" id="25368397"/>
<keyword evidence="10" id="KW-1185">Reference proteome</keyword>
<dbReference type="PANTHER" id="PTHR33048:SF96">
    <property type="entry name" value="INTEGRAL MEMBRANE PROTEIN"/>
    <property type="match status" value="1"/>
</dbReference>
<proteinExistence type="inferred from homology"/>
<evidence type="ECO:0000256" key="3">
    <source>
        <dbReference type="ARBA" id="ARBA00022989"/>
    </source>
</evidence>
<feature type="region of interest" description="Disordered" evidence="6">
    <location>
        <begin position="507"/>
        <end position="538"/>
    </location>
</feature>
<dbReference type="Pfam" id="PF20684">
    <property type="entry name" value="Fung_rhodopsin"/>
    <property type="match status" value="1"/>
</dbReference>
<keyword evidence="3 7" id="KW-1133">Transmembrane helix</keyword>
<evidence type="ECO:0000256" key="2">
    <source>
        <dbReference type="ARBA" id="ARBA00022692"/>
    </source>
</evidence>
<comment type="subcellular location">
    <subcellularLocation>
        <location evidence="1">Membrane</location>
        <topology evidence="1">Multi-pass membrane protein</topology>
    </subcellularLocation>
</comment>
<feature type="compositionally biased region" description="Basic and acidic residues" evidence="6">
    <location>
        <begin position="518"/>
        <end position="531"/>
    </location>
</feature>
<feature type="domain" description="Rhodopsin" evidence="8">
    <location>
        <begin position="232"/>
        <end position="468"/>
    </location>
</feature>
<feature type="transmembrane region" description="Helical" evidence="7">
    <location>
        <begin position="404"/>
        <end position="424"/>
    </location>
</feature>
<sequence>MTGAGVTRVSVMRPDHASQVSGTVREEEDQTTTSSSGASIVKTRVLSKKDLDRTGYYGKQQMFFQRLTAGAWSHTDQAWHLPRRLPEDFDTAIYRAHSGNTRLRTVRRIEEYIEYSRFSVQAPVLPLKKLELKTAKRSHATEAAILADPYLNSSIRIPIVFTFELLILSPCEDTYVDTKGAPDWTLWLFEYAPLWIAVMSQLPQYSIEPSKLELMRALNGTFLALSCIVVALRVWTRTRIVRCWGWDDWFMLLTLTIFIGECTVWLMLADVEAKPASLANLETYAGLICAEQALYIAGTITLKISLAFFFLRFLIVRWARYVVWISVMVYATCALGMFFLVVFECGMPGNYVMKQATGKCVSFRVLSTTGYVHGALNALTDWVFPILAIHFLVQTKMSGTAKAYCSAILLLAVLGSIASIIRTVYIPEIGPDGNIYSRSMKPLIWTMIEGGLGIIAASLATLRPLFQRCSTRTKSALQSKLTGENSRSKLVKSSLGSQLNCFSFKATRSPAESPQESEASKRDTMELESGNHARTMTKPLHLGILSSVATETELDMTQKTDGTRTVIRGTKSAF</sequence>
<keyword evidence="4 7" id="KW-0472">Membrane</keyword>
<protein>
    <recommendedName>
        <fullName evidence="8">Rhodopsin domain-containing protein</fullName>
    </recommendedName>
</protein>
<evidence type="ECO:0000256" key="6">
    <source>
        <dbReference type="SAM" id="MobiDB-lite"/>
    </source>
</evidence>
<gene>
    <name evidence="9" type="ORF">AUEXF2481DRAFT_4789</name>
</gene>
<dbReference type="AlphaFoldDB" id="A0A074YDK2"/>
<dbReference type="InterPro" id="IPR049326">
    <property type="entry name" value="Rhodopsin_dom_fungi"/>
</dbReference>
<evidence type="ECO:0000256" key="4">
    <source>
        <dbReference type="ARBA" id="ARBA00023136"/>
    </source>
</evidence>
<evidence type="ECO:0000313" key="10">
    <source>
        <dbReference type="Proteomes" id="UP000030641"/>
    </source>
</evidence>
<dbReference type="RefSeq" id="XP_013344099.1">
    <property type="nucleotide sequence ID" value="XM_013488645.1"/>
</dbReference>